<protein>
    <submittedName>
        <fullName evidence="4">Ig-like domain repeat protein</fullName>
    </submittedName>
</protein>
<evidence type="ECO:0000256" key="1">
    <source>
        <dbReference type="SAM" id="MobiDB-lite"/>
    </source>
</evidence>
<feature type="region of interest" description="Disordered" evidence="1">
    <location>
        <begin position="506"/>
        <end position="555"/>
    </location>
</feature>
<name>A0A4V2Z0P1_9ACTN</name>
<gene>
    <name evidence="4" type="ORF">E1269_22690</name>
</gene>
<feature type="transmembrane region" description="Helical" evidence="2">
    <location>
        <begin position="566"/>
        <end position="588"/>
    </location>
</feature>
<feature type="region of interest" description="Disordered" evidence="1">
    <location>
        <begin position="69"/>
        <end position="88"/>
    </location>
</feature>
<feature type="domain" description="Bacterial Ig-like" evidence="3">
    <location>
        <begin position="321"/>
        <end position="405"/>
    </location>
</feature>
<organism evidence="4 5">
    <name type="scientific">Jiangella asiatica</name>
    <dbReference type="NCBI Taxonomy" id="2530372"/>
    <lineage>
        <taxon>Bacteria</taxon>
        <taxon>Bacillati</taxon>
        <taxon>Actinomycetota</taxon>
        <taxon>Actinomycetes</taxon>
        <taxon>Jiangellales</taxon>
        <taxon>Jiangellaceae</taxon>
        <taxon>Jiangella</taxon>
    </lineage>
</organism>
<feature type="domain" description="Bacterial Ig-like" evidence="3">
    <location>
        <begin position="217"/>
        <end position="300"/>
    </location>
</feature>
<feature type="region of interest" description="Disordered" evidence="1">
    <location>
        <begin position="1"/>
        <end position="32"/>
    </location>
</feature>
<dbReference type="Pfam" id="PF16640">
    <property type="entry name" value="Big_3_5"/>
    <property type="match status" value="2"/>
</dbReference>
<sequence>MTSPPRGRARSQRARPSGRTRSAIHPDPSKELSMTSRMATRLSAWWAIAAALVLVTAIVITGATVSAQAQQDPLPTMTATPETDTRPSTSIGSWATLIPDGQCPAESPNMSAWVIRDPADRTIAGNGGLGGQFARSINGSPFNTLGWTPSTVPTAIGAYEILAFCYSGFSPSDTNAIPSFSAWLTFNATHWWITPEPRTAETTAIEIEVAADGEPVTSVPAGADVEITATMEPAEAEGSVEFFDANPDNQDEPLSLGDADVEDGTATLTWSDLAAGDYVLTAAFTPDDPDAFEPSATTGVGVPLTVVAPEAESTTTTLTVAPDSPVDPGTEVTLTAEIDPSAAVGDVQFRVGTDAIGEPIPVEEGVAVLTTTELREGQLSLTASFTPDDPEAFTSSTSTPVIYTVGEAGPHVVAVDADGNELGENPELQDGQVVTLTAPGFQAEEEVTIALDPTSEAPQELGTVAADDEGAATTEFTASNLEPGQHQLDFVGADQTLTWEFQMAGEDGEEDGTEDGTDDGTEDGTEDGGDETGAVDGSADGTADGTASGGAVGGASNPSGSLAQTGVFLIGPAILLGLAAVSAGYGFVRRSKRDELLTFDDQSTT</sequence>
<evidence type="ECO:0000259" key="3">
    <source>
        <dbReference type="Pfam" id="PF16640"/>
    </source>
</evidence>
<accession>A0A4V2Z0P1</accession>
<dbReference type="GO" id="GO:0005975">
    <property type="term" value="P:carbohydrate metabolic process"/>
    <property type="evidence" value="ECO:0007669"/>
    <property type="project" value="UniProtKB-ARBA"/>
</dbReference>
<feature type="compositionally biased region" description="Acidic residues" evidence="1">
    <location>
        <begin position="506"/>
        <end position="530"/>
    </location>
</feature>
<feature type="compositionally biased region" description="Low complexity" evidence="1">
    <location>
        <begin position="532"/>
        <end position="546"/>
    </location>
</feature>
<feature type="compositionally biased region" description="Basic residues" evidence="1">
    <location>
        <begin position="7"/>
        <end position="18"/>
    </location>
</feature>
<dbReference type="InterPro" id="IPR032109">
    <property type="entry name" value="Big_3_5"/>
</dbReference>
<evidence type="ECO:0000256" key="2">
    <source>
        <dbReference type="SAM" id="Phobius"/>
    </source>
</evidence>
<evidence type="ECO:0000313" key="5">
    <source>
        <dbReference type="Proteomes" id="UP000294739"/>
    </source>
</evidence>
<reference evidence="4 5" key="1">
    <citation type="submission" date="2019-03" db="EMBL/GenBank/DDBJ databases">
        <title>Draft genome sequences of novel Actinobacteria.</title>
        <authorList>
            <person name="Sahin N."/>
            <person name="Ay H."/>
            <person name="Saygin H."/>
        </authorList>
    </citation>
    <scope>NUCLEOTIDE SEQUENCE [LARGE SCALE GENOMIC DNA]</scope>
    <source>
        <strain evidence="4 5">5K138</strain>
    </source>
</reference>
<keyword evidence="2" id="KW-1133">Transmembrane helix</keyword>
<evidence type="ECO:0000313" key="4">
    <source>
        <dbReference type="EMBL" id="TDE01818.1"/>
    </source>
</evidence>
<dbReference type="AlphaFoldDB" id="A0A4V2Z0P1"/>
<dbReference type="Proteomes" id="UP000294739">
    <property type="component" value="Unassembled WGS sequence"/>
</dbReference>
<dbReference type="OrthoDB" id="3327784at2"/>
<dbReference type="InterPro" id="IPR013783">
    <property type="entry name" value="Ig-like_fold"/>
</dbReference>
<keyword evidence="5" id="KW-1185">Reference proteome</keyword>
<keyword evidence="2" id="KW-0472">Membrane</keyword>
<proteinExistence type="predicted"/>
<keyword evidence="2" id="KW-0812">Transmembrane</keyword>
<comment type="caution">
    <text evidence="4">The sequence shown here is derived from an EMBL/GenBank/DDBJ whole genome shotgun (WGS) entry which is preliminary data.</text>
</comment>
<dbReference type="EMBL" id="SMKZ01000039">
    <property type="protein sequence ID" value="TDE01818.1"/>
    <property type="molecule type" value="Genomic_DNA"/>
</dbReference>
<dbReference type="InParanoid" id="A0A4V2Z0P1"/>
<dbReference type="Gene3D" id="2.60.40.10">
    <property type="entry name" value="Immunoglobulins"/>
    <property type="match status" value="2"/>
</dbReference>